<feature type="domain" description="Fas-binding factor 1 C-terminal" evidence="2">
    <location>
        <begin position="465"/>
        <end position="971"/>
    </location>
</feature>
<feature type="region of interest" description="Disordered" evidence="1">
    <location>
        <begin position="758"/>
        <end position="826"/>
    </location>
</feature>
<accession>A0A6F9DD71</accession>
<dbReference type="Pfam" id="PF21007">
    <property type="entry name" value="FBF1"/>
    <property type="match status" value="1"/>
</dbReference>
<evidence type="ECO:0000259" key="2">
    <source>
        <dbReference type="Pfam" id="PF21007"/>
    </source>
</evidence>
<dbReference type="PANTHER" id="PTHR33689:SF1">
    <property type="entry name" value="FAS-BINDING FACTOR 1"/>
    <property type="match status" value="1"/>
</dbReference>
<dbReference type="GO" id="GO:0097539">
    <property type="term" value="C:ciliary transition fiber"/>
    <property type="evidence" value="ECO:0007669"/>
    <property type="project" value="InterPro"/>
</dbReference>
<feature type="region of interest" description="Disordered" evidence="1">
    <location>
        <begin position="163"/>
        <end position="463"/>
    </location>
</feature>
<sequence>MDSSDEESSMQLSDADPQALLDSLKDMDDLDAELFGGKKSKKTDDLGVVKPKENNQLNSSLSSIKKSTFGEKKRVSFHDDSFLDAKKEEKDDDLDFDLDDPLGDLLSDDDGSFQYEPPKRKVAPIKETLKNEKPKKLKPVEKASVEVEEAMFADADSDVFDALGLDDEKKPSKQLTENDSHSRLDDLLATKPVEKKTEEKPRKTLFDKDGNFLKDSFQAKQVPKASPKPAQQDDVSFGGYQPSSTGGTPGRRQKPISDAKKKDNFFDFLADNGASSETSFDRPQSTPSSKEKSKSVDFLGLGDEVDLDSVLSDKPRPATTPVSRRPRKADSLVKGEDNDSVTSEDPLPAKGKPPRFRSPPLVTPLSPAVSAPVQEPSSKPSTPAKLSQHVSEANILDELESSTPKQVNRTPTRSRNHDDVTITQPRREKIPIRNFDARDIQLPSAGSQPTRQVSSTSNTKIQSLESQLEHMRALLHETQLGFRADLELTQQTYDGRVELLQHSLAEVRNRSERELESIKESYAARLDAVREQSREHAREAAGRDLAEQDEIKRLREFHLKALEETRHDYDLQMTRLKKTHAQEIDTIKNSSQITRNVGETTEKLDSAIQLLQKLAAKYDSAFHVITQQSETMATSSNKMQATIQAQMQAMQRSNAESHTVLQQTATRMEVVASEINRKFEELQYAMQVEQNKLQVAQASLESEKRQMFQQVALEREQSRKAHNEALELQQAFQREAREERDRFARKDEEMRATARALEEARAAESERMSQREVERRNAAEELARERASLAGRSERMSALEARLNAEKSESDRKSDLMRKEERELEERRQVVMKMEKDVKEQQEHHAEKIAESSRALQEAKLIEREHQSRLSDIHAQSQELARQRQLLAEERKLLVHERLDAPRFTQRTTNPGASPIASEQRQQYDVTPVKLSASVTPVVPTADANAVLWKHAADKDRDFLEDEEFFLETLKRSPYHGIKT</sequence>
<feature type="compositionally biased region" description="Basic and acidic residues" evidence="1">
    <location>
        <begin position="42"/>
        <end position="53"/>
    </location>
</feature>
<feature type="region of interest" description="Disordered" evidence="1">
    <location>
        <begin position="1"/>
        <end position="128"/>
    </location>
</feature>
<dbReference type="GO" id="GO:0090162">
    <property type="term" value="P:establishment of epithelial cell polarity"/>
    <property type="evidence" value="ECO:0007669"/>
    <property type="project" value="InterPro"/>
</dbReference>
<evidence type="ECO:0000256" key="1">
    <source>
        <dbReference type="SAM" id="MobiDB-lite"/>
    </source>
</evidence>
<feature type="compositionally biased region" description="Basic and acidic residues" evidence="1">
    <location>
        <begin position="255"/>
        <end position="265"/>
    </location>
</feature>
<dbReference type="InterPro" id="IPR033561">
    <property type="entry name" value="FBF1"/>
</dbReference>
<feature type="compositionally biased region" description="Polar residues" evidence="1">
    <location>
        <begin position="375"/>
        <end position="391"/>
    </location>
</feature>
<feature type="compositionally biased region" description="Acidic residues" evidence="1">
    <location>
        <begin position="90"/>
        <end position="111"/>
    </location>
</feature>
<feature type="compositionally biased region" description="Basic and acidic residues" evidence="1">
    <location>
        <begin position="328"/>
        <end position="337"/>
    </location>
</feature>
<feature type="compositionally biased region" description="Basic and acidic residues" evidence="1">
    <location>
        <begin position="68"/>
        <end position="89"/>
    </location>
</feature>
<evidence type="ECO:0000313" key="3">
    <source>
        <dbReference type="EMBL" id="CAB3244951.1"/>
    </source>
</evidence>
<dbReference type="AlphaFoldDB" id="A0A6F9DD71"/>
<feature type="compositionally biased region" description="Basic and acidic residues" evidence="1">
    <location>
        <begin position="166"/>
        <end position="212"/>
    </location>
</feature>
<dbReference type="GO" id="GO:0060271">
    <property type="term" value="P:cilium assembly"/>
    <property type="evidence" value="ECO:0007669"/>
    <property type="project" value="InterPro"/>
</dbReference>
<feature type="compositionally biased region" description="Polar residues" evidence="1">
    <location>
        <begin position="273"/>
        <end position="288"/>
    </location>
</feature>
<organism evidence="3">
    <name type="scientific">Phallusia mammillata</name>
    <dbReference type="NCBI Taxonomy" id="59560"/>
    <lineage>
        <taxon>Eukaryota</taxon>
        <taxon>Metazoa</taxon>
        <taxon>Chordata</taxon>
        <taxon>Tunicata</taxon>
        <taxon>Ascidiacea</taxon>
        <taxon>Phlebobranchia</taxon>
        <taxon>Ascidiidae</taxon>
        <taxon>Phallusia</taxon>
    </lineage>
</organism>
<proteinExistence type="evidence at transcript level"/>
<feature type="compositionally biased region" description="Basic and acidic residues" evidence="1">
    <location>
        <begin position="415"/>
        <end position="439"/>
    </location>
</feature>
<gene>
    <name evidence="3" type="primary">Fbf1</name>
</gene>
<name>A0A6F9DD71_9ASCI</name>
<dbReference type="PANTHER" id="PTHR33689">
    <property type="entry name" value="FAS-BINDING FACTOR 1"/>
    <property type="match status" value="1"/>
</dbReference>
<reference evidence="3" key="1">
    <citation type="submission" date="2020-04" db="EMBL/GenBank/DDBJ databases">
        <authorList>
            <person name="Neveu A P."/>
        </authorList>
    </citation>
    <scope>NUCLEOTIDE SEQUENCE</scope>
    <source>
        <tissue evidence="3">Whole embryo</tissue>
    </source>
</reference>
<dbReference type="GO" id="GO:0036064">
    <property type="term" value="C:ciliary basal body"/>
    <property type="evidence" value="ECO:0007669"/>
    <property type="project" value="TreeGrafter"/>
</dbReference>
<feature type="compositionally biased region" description="Polar residues" evidence="1">
    <location>
        <begin position="401"/>
        <end position="413"/>
    </location>
</feature>
<feature type="compositionally biased region" description="Polar residues" evidence="1">
    <location>
        <begin position="444"/>
        <end position="463"/>
    </location>
</feature>
<dbReference type="GO" id="GO:0005814">
    <property type="term" value="C:centriole"/>
    <property type="evidence" value="ECO:0007669"/>
    <property type="project" value="TreeGrafter"/>
</dbReference>
<dbReference type="InterPro" id="IPR049390">
    <property type="entry name" value="FBF1_C"/>
</dbReference>
<protein>
    <submittedName>
        <fullName evidence="3">Fas-binding factor 1 homolog</fullName>
    </submittedName>
</protein>
<dbReference type="EMBL" id="LR785084">
    <property type="protein sequence ID" value="CAB3244951.1"/>
    <property type="molecule type" value="mRNA"/>
</dbReference>
<feature type="compositionally biased region" description="Polar residues" evidence="1">
    <location>
        <begin position="54"/>
        <end position="66"/>
    </location>
</feature>